<name>A0A8S0SJU1_OLEEU</name>
<protein>
    <submittedName>
        <fullName evidence="6">ALUMINUM SENSITIVE 3</fullName>
    </submittedName>
</protein>
<gene>
    <name evidence="6" type="ORF">OLEA9_D003111</name>
</gene>
<sequence length="53" mass="5642">MDNAKTLGLISLPGALTGLKMGGASPLEAIQLQIEVMNILIGYQHETKVFSLD</sequence>
<keyword evidence="3" id="KW-0812">Transmembrane</keyword>
<dbReference type="PANTHER" id="PTHR30028">
    <property type="entry name" value="UPF0014 INNER MEMBRANE PROTEIN YBBM-RELATED"/>
    <property type="match status" value="1"/>
</dbReference>
<evidence type="ECO:0000256" key="5">
    <source>
        <dbReference type="ARBA" id="ARBA00023136"/>
    </source>
</evidence>
<feature type="non-terminal residue" evidence="6">
    <location>
        <position position="53"/>
    </location>
</feature>
<dbReference type="Proteomes" id="UP000594638">
    <property type="component" value="Unassembled WGS sequence"/>
</dbReference>
<dbReference type="AlphaFoldDB" id="A0A8S0SJU1"/>
<organism evidence="6 7">
    <name type="scientific">Olea europaea subsp. europaea</name>
    <dbReference type="NCBI Taxonomy" id="158383"/>
    <lineage>
        <taxon>Eukaryota</taxon>
        <taxon>Viridiplantae</taxon>
        <taxon>Streptophyta</taxon>
        <taxon>Embryophyta</taxon>
        <taxon>Tracheophyta</taxon>
        <taxon>Spermatophyta</taxon>
        <taxon>Magnoliopsida</taxon>
        <taxon>eudicotyledons</taxon>
        <taxon>Gunneridae</taxon>
        <taxon>Pentapetalae</taxon>
        <taxon>asterids</taxon>
        <taxon>lamiids</taxon>
        <taxon>Lamiales</taxon>
        <taxon>Oleaceae</taxon>
        <taxon>Oleeae</taxon>
        <taxon>Olea</taxon>
    </lineage>
</organism>
<dbReference type="InterPro" id="IPR005226">
    <property type="entry name" value="UPF0014_fam"/>
</dbReference>
<evidence type="ECO:0000313" key="7">
    <source>
        <dbReference type="Proteomes" id="UP000594638"/>
    </source>
</evidence>
<dbReference type="OrthoDB" id="432685at2759"/>
<evidence type="ECO:0000256" key="3">
    <source>
        <dbReference type="ARBA" id="ARBA00022692"/>
    </source>
</evidence>
<dbReference type="EMBL" id="CACTIH010005443">
    <property type="protein sequence ID" value="CAA2992889.1"/>
    <property type="molecule type" value="Genomic_DNA"/>
</dbReference>
<comment type="similarity">
    <text evidence="2">Belongs to the UPF0014 family.</text>
</comment>
<evidence type="ECO:0000256" key="4">
    <source>
        <dbReference type="ARBA" id="ARBA00022989"/>
    </source>
</evidence>
<dbReference type="Pfam" id="PF03649">
    <property type="entry name" value="UPF0014"/>
    <property type="match status" value="1"/>
</dbReference>
<evidence type="ECO:0000256" key="1">
    <source>
        <dbReference type="ARBA" id="ARBA00004141"/>
    </source>
</evidence>
<dbReference type="PANTHER" id="PTHR30028:SF0">
    <property type="entry name" value="PROTEIN ALUMINUM SENSITIVE 3"/>
    <property type="match status" value="1"/>
</dbReference>
<dbReference type="GO" id="GO:0010044">
    <property type="term" value="P:response to aluminum ion"/>
    <property type="evidence" value="ECO:0007669"/>
    <property type="project" value="TreeGrafter"/>
</dbReference>
<accession>A0A8S0SJU1</accession>
<proteinExistence type="inferred from homology"/>
<reference evidence="6 7" key="1">
    <citation type="submission" date="2019-12" db="EMBL/GenBank/DDBJ databases">
        <authorList>
            <person name="Alioto T."/>
            <person name="Alioto T."/>
            <person name="Gomez Garrido J."/>
        </authorList>
    </citation>
    <scope>NUCLEOTIDE SEQUENCE [LARGE SCALE GENOMIC DNA]</scope>
</reference>
<evidence type="ECO:0000313" key="6">
    <source>
        <dbReference type="EMBL" id="CAA2992889.1"/>
    </source>
</evidence>
<dbReference type="Gramene" id="OE9D003111T1">
    <property type="protein sequence ID" value="OE9D003111C1"/>
    <property type="gene ID" value="OE9D003111"/>
</dbReference>
<comment type="caution">
    <text evidence="6">The sequence shown here is derived from an EMBL/GenBank/DDBJ whole genome shotgun (WGS) entry which is preliminary data.</text>
</comment>
<evidence type="ECO:0000256" key="2">
    <source>
        <dbReference type="ARBA" id="ARBA00005268"/>
    </source>
</evidence>
<keyword evidence="7" id="KW-1185">Reference proteome</keyword>
<dbReference type="GO" id="GO:0005886">
    <property type="term" value="C:plasma membrane"/>
    <property type="evidence" value="ECO:0007669"/>
    <property type="project" value="TreeGrafter"/>
</dbReference>
<keyword evidence="4" id="KW-1133">Transmembrane helix</keyword>
<keyword evidence="5" id="KW-0472">Membrane</keyword>
<comment type="subcellular location">
    <subcellularLocation>
        <location evidence="1">Membrane</location>
        <topology evidence="1">Multi-pass membrane protein</topology>
    </subcellularLocation>
</comment>